<evidence type="ECO:0000256" key="2">
    <source>
        <dbReference type="ARBA" id="ARBA00022857"/>
    </source>
</evidence>
<comment type="function">
    <text evidence="4">Putative oxidoreductase.</text>
</comment>
<keyword evidence="3" id="KW-0560">Oxidoreductase</keyword>
<dbReference type="InterPro" id="IPR036291">
    <property type="entry name" value="NAD(P)-bd_dom_sf"/>
</dbReference>
<accession>A0ABN7V437</accession>
<dbReference type="Proteomes" id="UP000789901">
    <property type="component" value="Unassembled WGS sequence"/>
</dbReference>
<keyword evidence="5" id="KW-0472">Membrane</keyword>
<sequence length="322" mass="35931">MASLVSIPVFSTLPTIPPSIQLLCQAIILSVFIPFVIIMSICLTLFDIVNGIFYKEKNDTHKVILITGASSGIGEAIALEYAKPGVILGLLGRNEDRLNKVIHQCQDKGAECVMLKMDISDTKALTELLERFDDDHPIDLLFANAAQVGVTRDNSDNVEWEDAWKRLIEVNYMGNICTVMTAYKRMKQRKFVTSSIFGFFGPPNTCWYNSTKSALNSFARDLRYIAEPYNIRVSLITPGLIDSNMTASPQPLPFTASSLSSPNELAKVIKRQLESNIFCIAWPFSQMLLAWIGSTFPPRVLLMVSWAYGTFFQTHANNLALT</sequence>
<evidence type="ECO:0000313" key="6">
    <source>
        <dbReference type="EMBL" id="CAG8728151.1"/>
    </source>
</evidence>
<dbReference type="PRINTS" id="PR00081">
    <property type="entry name" value="GDHRDH"/>
</dbReference>
<dbReference type="SUPFAM" id="SSF51735">
    <property type="entry name" value="NAD(P)-binding Rossmann-fold domains"/>
    <property type="match status" value="1"/>
</dbReference>
<keyword evidence="7" id="KW-1185">Reference proteome</keyword>
<dbReference type="Pfam" id="PF00106">
    <property type="entry name" value="adh_short"/>
    <property type="match status" value="1"/>
</dbReference>
<keyword evidence="2" id="KW-0521">NADP</keyword>
<evidence type="ECO:0000256" key="5">
    <source>
        <dbReference type="SAM" id="Phobius"/>
    </source>
</evidence>
<dbReference type="InterPro" id="IPR002347">
    <property type="entry name" value="SDR_fam"/>
</dbReference>
<dbReference type="PROSITE" id="PS00061">
    <property type="entry name" value="ADH_SHORT"/>
    <property type="match status" value="1"/>
</dbReference>
<organism evidence="6 7">
    <name type="scientific">Gigaspora margarita</name>
    <dbReference type="NCBI Taxonomy" id="4874"/>
    <lineage>
        <taxon>Eukaryota</taxon>
        <taxon>Fungi</taxon>
        <taxon>Fungi incertae sedis</taxon>
        <taxon>Mucoromycota</taxon>
        <taxon>Glomeromycotina</taxon>
        <taxon>Glomeromycetes</taxon>
        <taxon>Diversisporales</taxon>
        <taxon>Gigasporaceae</taxon>
        <taxon>Gigaspora</taxon>
    </lineage>
</organism>
<reference evidence="6 7" key="1">
    <citation type="submission" date="2021-06" db="EMBL/GenBank/DDBJ databases">
        <authorList>
            <person name="Kallberg Y."/>
            <person name="Tangrot J."/>
            <person name="Rosling A."/>
        </authorList>
    </citation>
    <scope>NUCLEOTIDE SEQUENCE [LARGE SCALE GENOMIC DNA]</scope>
    <source>
        <strain evidence="6 7">120-4 pot B 10/14</strain>
    </source>
</reference>
<dbReference type="PANTHER" id="PTHR44196:SF1">
    <property type="entry name" value="DEHYDROGENASE_REDUCTASE SDR FAMILY MEMBER 7B"/>
    <property type="match status" value="1"/>
</dbReference>
<dbReference type="Gene3D" id="3.40.50.720">
    <property type="entry name" value="NAD(P)-binding Rossmann-like Domain"/>
    <property type="match status" value="1"/>
</dbReference>
<evidence type="ECO:0000256" key="4">
    <source>
        <dbReference type="ARBA" id="ARBA00037096"/>
    </source>
</evidence>
<protein>
    <submittedName>
        <fullName evidence="6">18203_t:CDS:1</fullName>
    </submittedName>
</protein>
<proteinExistence type="inferred from homology"/>
<dbReference type="PANTHER" id="PTHR44196">
    <property type="entry name" value="DEHYDROGENASE/REDUCTASE SDR FAMILY MEMBER 7B"/>
    <property type="match status" value="1"/>
</dbReference>
<keyword evidence="5" id="KW-1133">Transmembrane helix</keyword>
<evidence type="ECO:0000256" key="3">
    <source>
        <dbReference type="ARBA" id="ARBA00023002"/>
    </source>
</evidence>
<evidence type="ECO:0000313" key="7">
    <source>
        <dbReference type="Proteomes" id="UP000789901"/>
    </source>
</evidence>
<keyword evidence="5" id="KW-0812">Transmembrane</keyword>
<feature type="transmembrane region" description="Helical" evidence="5">
    <location>
        <begin position="20"/>
        <end position="46"/>
    </location>
</feature>
<comment type="similarity">
    <text evidence="1">Belongs to the short-chain dehydrogenases/reductases (SDR) family.</text>
</comment>
<evidence type="ECO:0000256" key="1">
    <source>
        <dbReference type="ARBA" id="ARBA00006484"/>
    </source>
</evidence>
<dbReference type="EMBL" id="CAJVQB010009238">
    <property type="protein sequence ID" value="CAG8728151.1"/>
    <property type="molecule type" value="Genomic_DNA"/>
</dbReference>
<name>A0ABN7V437_GIGMA</name>
<comment type="caution">
    <text evidence="6">The sequence shown here is derived from an EMBL/GenBank/DDBJ whole genome shotgun (WGS) entry which is preliminary data.</text>
</comment>
<gene>
    <name evidence="6" type="ORF">GMARGA_LOCUS14137</name>
</gene>
<dbReference type="InterPro" id="IPR020904">
    <property type="entry name" value="Sc_DH/Rdtase_CS"/>
</dbReference>